<keyword evidence="4" id="KW-1185">Reference proteome</keyword>
<evidence type="ECO:0000256" key="1">
    <source>
        <dbReference type="SAM" id="Phobius"/>
    </source>
</evidence>
<dbReference type="InterPro" id="IPR058065">
    <property type="entry name" value="LIC_10190-like"/>
</dbReference>
<protein>
    <recommendedName>
        <fullName evidence="2">DUF8201 domain-containing protein</fullName>
    </recommendedName>
</protein>
<feature type="transmembrane region" description="Helical" evidence="1">
    <location>
        <begin position="259"/>
        <end position="278"/>
    </location>
</feature>
<evidence type="ECO:0000259" key="2">
    <source>
        <dbReference type="Pfam" id="PF26626"/>
    </source>
</evidence>
<organism evidence="3 4">
    <name type="scientific">Chryseobacterium soldanellicola</name>
    <dbReference type="NCBI Taxonomy" id="311333"/>
    <lineage>
        <taxon>Bacteria</taxon>
        <taxon>Pseudomonadati</taxon>
        <taxon>Bacteroidota</taxon>
        <taxon>Flavobacteriia</taxon>
        <taxon>Flavobacteriales</taxon>
        <taxon>Weeksellaceae</taxon>
        <taxon>Chryseobacterium group</taxon>
        <taxon>Chryseobacterium</taxon>
    </lineage>
</organism>
<dbReference type="InterPro" id="IPR058514">
    <property type="entry name" value="DUF8201"/>
</dbReference>
<feature type="domain" description="DUF8201" evidence="2">
    <location>
        <begin position="1"/>
        <end position="395"/>
    </location>
</feature>
<feature type="transmembrane region" description="Helical" evidence="1">
    <location>
        <begin position="365"/>
        <end position="383"/>
    </location>
</feature>
<dbReference type="AlphaFoldDB" id="A0A1H1DN75"/>
<dbReference type="RefSeq" id="WP_089756117.1">
    <property type="nucleotide sequence ID" value="NZ_FNKL01000003.1"/>
</dbReference>
<feature type="transmembrane region" description="Helical" evidence="1">
    <location>
        <begin position="222"/>
        <end position="247"/>
    </location>
</feature>
<name>A0A1H1DN75_9FLAO</name>
<accession>A0A1H1DN75</accession>
<evidence type="ECO:0000313" key="3">
    <source>
        <dbReference type="EMBL" id="SDQ77981.1"/>
    </source>
</evidence>
<evidence type="ECO:0000313" key="4">
    <source>
        <dbReference type="Proteomes" id="UP000199627"/>
    </source>
</evidence>
<dbReference type="Pfam" id="PF26626">
    <property type="entry name" value="DUF8201"/>
    <property type="match status" value="1"/>
</dbReference>
<keyword evidence="1" id="KW-1133">Transmembrane helix</keyword>
<keyword evidence="1" id="KW-0812">Transmembrane</keyword>
<dbReference type="NCBIfam" id="NF047510">
    <property type="entry name" value="LIC_10190_fam"/>
    <property type="match status" value="1"/>
</dbReference>
<gene>
    <name evidence="3" type="ORF">SAMN05421664_2564</name>
</gene>
<dbReference type="STRING" id="311333.SAMN05421664_2564"/>
<feature type="transmembrane region" description="Helical" evidence="1">
    <location>
        <begin position="37"/>
        <end position="68"/>
    </location>
</feature>
<keyword evidence="1" id="KW-0472">Membrane</keyword>
<reference evidence="4" key="1">
    <citation type="submission" date="2016-10" db="EMBL/GenBank/DDBJ databases">
        <authorList>
            <person name="Varghese N."/>
            <person name="Submissions S."/>
        </authorList>
    </citation>
    <scope>NUCLEOTIDE SEQUENCE [LARGE SCALE GENOMIC DNA]</scope>
    <source>
        <strain evidence="4">DSM 17072</strain>
    </source>
</reference>
<feature type="transmembrane region" description="Helical" evidence="1">
    <location>
        <begin position="89"/>
        <end position="108"/>
    </location>
</feature>
<feature type="transmembrane region" description="Helical" evidence="1">
    <location>
        <begin position="389"/>
        <end position="406"/>
    </location>
</feature>
<feature type="transmembrane region" description="Helical" evidence="1">
    <location>
        <begin position="188"/>
        <end position="210"/>
    </location>
</feature>
<dbReference type="OrthoDB" id="344987at2"/>
<sequence>MLLILFSTILIIPALLGLGKAVESIIRTSFSGISGKILLGIFGVSIFWTILAFFLPLNIYVEIFTVLIGIFFFFKDKLYQEFQFLKKDYFLLLSISLIILFCSSYYPYILDHFGYYVPTIKWLTEYGLVKGISNLDLTLGQMSVWHIFQAGFSNFSDPFLRMNAVLLIIYVIYSIEKKSWIQLCFIPVLLLFSQSPSPDLPVIIFSLIILNEILLKNKNTSLLFAFSVFVFAIKPTMIWLPILSFFYTILIVKSDFKNLLPGILIIFLFFIKNIWTFGHPIFPVSIIDIGVYWKPNPEVLKISSQYAIQKTYDMQYSYEEIQKFSSFNYIKNWLFLNGIKSKINILFIISLIIFSVFAFVKKKKIILLICISLIIKSILVLLFSAQYRFFIDVFFVIFFVIFFTYFDKKKSIAAFSFLSIISVGLLILPNILQTYLPSFRLGNFIGKFKVEQLYKPSVYEPTPFDTFKVGNLKFNVSRKYPYNYETPTPAISSSYIFDYEKAGISPQLIDKNNIKKGFMWKKLNPEDKKEAQNIINSINNSYK</sequence>
<dbReference type="Proteomes" id="UP000199627">
    <property type="component" value="Unassembled WGS sequence"/>
</dbReference>
<feature type="transmembrane region" description="Helical" evidence="1">
    <location>
        <begin position="159"/>
        <end position="176"/>
    </location>
</feature>
<dbReference type="EMBL" id="FNKL01000003">
    <property type="protein sequence ID" value="SDQ77981.1"/>
    <property type="molecule type" value="Genomic_DNA"/>
</dbReference>
<proteinExistence type="predicted"/>
<feature type="transmembrane region" description="Helical" evidence="1">
    <location>
        <begin position="413"/>
        <end position="432"/>
    </location>
</feature>
<feature type="transmembrane region" description="Helical" evidence="1">
    <location>
        <begin position="343"/>
        <end position="360"/>
    </location>
</feature>